<dbReference type="BioCyc" id="MMAZ1236903:G139K-1912-MONOMER"/>
<accession>M1PA08</accession>
<dbReference type="HOGENOM" id="CLU_3338461_0_0_2"/>
<evidence type="ECO:0000313" key="1">
    <source>
        <dbReference type="EMBL" id="AGF97337.1"/>
    </source>
</evidence>
<gene>
    <name evidence="1" type="ORF">MmTuc01_2004</name>
</gene>
<sequence>MGHQVQRADTRLFFEISGGIRPENKKQEKLIFSILQK</sequence>
<dbReference type="KEGG" id="mmaz:MmTuc01_2004"/>
<dbReference type="Proteomes" id="UP000011718">
    <property type="component" value="Chromosome"/>
</dbReference>
<name>M1PA08_METMZ</name>
<proteinExistence type="predicted"/>
<dbReference type="EMBL" id="CP004144">
    <property type="protein sequence ID" value="AGF97337.1"/>
    <property type="molecule type" value="Genomic_DNA"/>
</dbReference>
<reference evidence="1 2" key="1">
    <citation type="journal article" date="2013" name="Genome Announc.">
        <title>Complete Genome of a Methanosarcina mazei Strain Isolated from Sediment Samples from an Amazonian Flooded Area.</title>
        <authorList>
            <person name="Assis das Gracas D."/>
            <person name="Thiago Juca Ramos R."/>
            <person name="Vieira Araujo A.C."/>
            <person name="Zahlouth R."/>
            <person name="Ribeiro Carneiro A."/>
            <person name="Souza Lopes T."/>
            <person name="Azevedo Barauna R."/>
            <person name="Azevedo V."/>
            <person name="Cruz Schneider M.P."/>
            <person name="Pellizari V.H."/>
            <person name="Silva A."/>
        </authorList>
    </citation>
    <scope>NUCLEOTIDE SEQUENCE [LARGE SCALE GENOMIC DNA]</scope>
    <source>
        <strain evidence="1 2">Tuc01</strain>
    </source>
</reference>
<protein>
    <submittedName>
        <fullName evidence="1">Uncharacterized protein</fullName>
    </submittedName>
</protein>
<evidence type="ECO:0000313" key="2">
    <source>
        <dbReference type="Proteomes" id="UP000011718"/>
    </source>
</evidence>
<dbReference type="AlphaFoldDB" id="M1PA08"/>
<organism evidence="1 2">
    <name type="scientific">Methanosarcina mazei Tuc01</name>
    <dbReference type="NCBI Taxonomy" id="1236903"/>
    <lineage>
        <taxon>Archaea</taxon>
        <taxon>Methanobacteriati</taxon>
        <taxon>Methanobacteriota</taxon>
        <taxon>Stenosarchaea group</taxon>
        <taxon>Methanomicrobia</taxon>
        <taxon>Methanosarcinales</taxon>
        <taxon>Methanosarcinaceae</taxon>
        <taxon>Methanosarcina</taxon>
    </lineage>
</organism>